<evidence type="ECO:0000313" key="1">
    <source>
        <dbReference type="EMBL" id="AWN43719.1"/>
    </source>
</evidence>
<dbReference type="KEGG" id="mets:DK389_28410"/>
<gene>
    <name evidence="1" type="ORF">DK389_28410</name>
</gene>
<proteinExistence type="predicted"/>
<dbReference type="AlphaFoldDB" id="A0A2U8WCD7"/>
<protein>
    <submittedName>
        <fullName evidence="1">Uncharacterized protein</fullName>
    </submittedName>
</protein>
<keyword evidence="2" id="KW-1185">Reference proteome</keyword>
<evidence type="ECO:0000313" key="2">
    <source>
        <dbReference type="Proteomes" id="UP000245926"/>
    </source>
</evidence>
<dbReference type="RefSeq" id="WP_109894790.1">
    <property type="nucleotide sequence ID" value="NZ_CP029550.1"/>
</dbReference>
<reference evidence="2" key="1">
    <citation type="submission" date="2018-05" db="EMBL/GenBank/DDBJ databases">
        <title>Complete Genome Sequence of Methylobacterium sp. 17SD2-17.</title>
        <authorList>
            <person name="Srinivasan S."/>
        </authorList>
    </citation>
    <scope>NUCLEOTIDE SEQUENCE [LARGE SCALE GENOMIC DNA]</scope>
    <source>
        <strain evidence="2">17SD2-17</strain>
    </source>
</reference>
<dbReference type="OrthoDB" id="8002205at2"/>
<organism evidence="1 2">
    <name type="scientific">Methylobacterium durans</name>
    <dbReference type="NCBI Taxonomy" id="2202825"/>
    <lineage>
        <taxon>Bacteria</taxon>
        <taxon>Pseudomonadati</taxon>
        <taxon>Pseudomonadota</taxon>
        <taxon>Alphaproteobacteria</taxon>
        <taxon>Hyphomicrobiales</taxon>
        <taxon>Methylobacteriaceae</taxon>
        <taxon>Methylobacterium</taxon>
    </lineage>
</organism>
<sequence length="70" mass="7648">MISGVPLTAIGLLRQADLELTARNSQLRRGEAPRESVTVELVQSLDPPRRGNDAAPTSAPVRRRLVDIFV</sequence>
<dbReference type="Proteomes" id="UP000245926">
    <property type="component" value="Chromosome"/>
</dbReference>
<dbReference type="EMBL" id="CP029550">
    <property type="protein sequence ID" value="AWN43719.1"/>
    <property type="molecule type" value="Genomic_DNA"/>
</dbReference>
<accession>A0A2U8WCD7</accession>
<name>A0A2U8WCD7_9HYPH</name>